<comment type="caution">
    <text evidence="8">The sequence shown here is derived from an EMBL/GenBank/DDBJ whole genome shotgun (WGS) entry which is preliminary data.</text>
</comment>
<evidence type="ECO:0000256" key="1">
    <source>
        <dbReference type="ARBA" id="ARBA00001255"/>
    </source>
</evidence>
<keyword evidence="4" id="KW-0732">Signal</keyword>
<dbReference type="Proteomes" id="UP000717328">
    <property type="component" value="Unassembled WGS sequence"/>
</dbReference>
<evidence type="ECO:0000313" key="8">
    <source>
        <dbReference type="EMBL" id="KAG5639099.1"/>
    </source>
</evidence>
<name>A0A9P7FVH0_9AGAR</name>
<dbReference type="Pfam" id="PF17801">
    <property type="entry name" value="Melibiase_C"/>
    <property type="match status" value="1"/>
</dbReference>
<dbReference type="GO" id="GO:0004557">
    <property type="term" value="F:alpha-galactosidase activity"/>
    <property type="evidence" value="ECO:0007669"/>
    <property type="project" value="UniProtKB-EC"/>
</dbReference>
<feature type="domain" description="Alpha galactosidase C-terminal" evidence="7">
    <location>
        <begin position="128"/>
        <end position="205"/>
    </location>
</feature>
<dbReference type="InterPro" id="IPR017853">
    <property type="entry name" value="GH"/>
</dbReference>
<evidence type="ECO:0000256" key="4">
    <source>
        <dbReference type="ARBA" id="ARBA00022729"/>
    </source>
</evidence>
<keyword evidence="6" id="KW-0326">Glycosidase</keyword>
<evidence type="ECO:0000256" key="6">
    <source>
        <dbReference type="ARBA" id="ARBA00023295"/>
    </source>
</evidence>
<comment type="catalytic activity">
    <reaction evidence="1">
        <text>Hydrolysis of terminal, non-reducing alpha-D-galactose residues in alpha-D-galactosides, including galactose oligosaccharides, galactomannans and galactolipids.</text>
        <dbReference type="EC" id="3.2.1.22"/>
    </reaction>
</comment>
<dbReference type="PANTHER" id="PTHR11452">
    <property type="entry name" value="ALPHA-GALACTOSIDASE/ALPHA-N-ACETYLGALACTOSAMINIDASE"/>
    <property type="match status" value="1"/>
</dbReference>
<dbReference type="AlphaFoldDB" id="A0A9P7FVH0"/>
<dbReference type="Pfam" id="PF16499">
    <property type="entry name" value="Melibiase_2"/>
    <property type="match status" value="1"/>
</dbReference>
<dbReference type="SUPFAM" id="SSF51011">
    <property type="entry name" value="Glycosyl hydrolase domain"/>
    <property type="match status" value="1"/>
</dbReference>
<evidence type="ECO:0000259" key="7">
    <source>
        <dbReference type="Pfam" id="PF17801"/>
    </source>
</evidence>
<evidence type="ECO:0000256" key="5">
    <source>
        <dbReference type="ARBA" id="ARBA00022801"/>
    </source>
</evidence>
<dbReference type="OrthoDB" id="5795902at2759"/>
<dbReference type="Gene3D" id="2.60.40.1180">
    <property type="entry name" value="Golgi alpha-mannosidase II"/>
    <property type="match status" value="1"/>
</dbReference>
<evidence type="ECO:0000313" key="9">
    <source>
        <dbReference type="Proteomes" id="UP000717328"/>
    </source>
</evidence>
<dbReference type="EMBL" id="JABCKI010005731">
    <property type="protein sequence ID" value="KAG5639099.1"/>
    <property type="molecule type" value="Genomic_DNA"/>
</dbReference>
<gene>
    <name evidence="8" type="ORF">H0H81_006688</name>
</gene>
<sequence>MVPNPDRFPNGINGVADQIHALGLKLDKWAQVISRSDAGTNTCAGYPGSLGYEEIDAATFNEWGIDYLKYGLLVSKDGVGHLTDLSKLSSDQLAIIKNTELLAFNQDPIIGTAAVPFKATSSAPTTSPPEYYSGASSKGTHVFIINISASVATKTFSFSNVPGLGTSGNWKIHDMWTGTDLPGTYAVNDTFSVSVAPHDTVAYLLIQA</sequence>
<dbReference type="SUPFAM" id="SSF51445">
    <property type="entry name" value="(Trans)glycosidases"/>
    <property type="match status" value="1"/>
</dbReference>
<dbReference type="InterPro" id="IPR041233">
    <property type="entry name" value="Melibiase_C"/>
</dbReference>
<organism evidence="8 9">
    <name type="scientific">Sphagnurus paluster</name>
    <dbReference type="NCBI Taxonomy" id="117069"/>
    <lineage>
        <taxon>Eukaryota</taxon>
        <taxon>Fungi</taxon>
        <taxon>Dikarya</taxon>
        <taxon>Basidiomycota</taxon>
        <taxon>Agaricomycotina</taxon>
        <taxon>Agaricomycetes</taxon>
        <taxon>Agaricomycetidae</taxon>
        <taxon>Agaricales</taxon>
        <taxon>Tricholomatineae</taxon>
        <taxon>Lyophyllaceae</taxon>
        <taxon>Sphagnurus</taxon>
    </lineage>
</organism>
<reference evidence="8" key="1">
    <citation type="submission" date="2021-02" db="EMBL/GenBank/DDBJ databases">
        <authorList>
            <person name="Nieuwenhuis M."/>
            <person name="Van De Peppel L.J.J."/>
        </authorList>
    </citation>
    <scope>NUCLEOTIDE SEQUENCE</scope>
    <source>
        <strain evidence="8">D49</strain>
    </source>
</reference>
<dbReference type="PANTHER" id="PTHR11452:SF61">
    <property type="entry name" value="ALPHA-GALACTOSIDASE B-RELATED"/>
    <property type="match status" value="1"/>
</dbReference>
<protein>
    <recommendedName>
        <fullName evidence="3">alpha-galactosidase</fullName>
        <ecNumber evidence="3">3.2.1.22</ecNumber>
    </recommendedName>
</protein>
<dbReference type="InterPro" id="IPR013785">
    <property type="entry name" value="Aldolase_TIM"/>
</dbReference>
<dbReference type="EC" id="3.2.1.22" evidence="3"/>
<keyword evidence="9" id="KW-1185">Reference proteome</keyword>
<proteinExistence type="inferred from homology"/>
<dbReference type="InterPro" id="IPR013780">
    <property type="entry name" value="Glyco_hydro_b"/>
</dbReference>
<dbReference type="Gene3D" id="3.20.20.70">
    <property type="entry name" value="Aldolase class I"/>
    <property type="match status" value="1"/>
</dbReference>
<evidence type="ECO:0000256" key="2">
    <source>
        <dbReference type="ARBA" id="ARBA00009743"/>
    </source>
</evidence>
<keyword evidence="5" id="KW-0378">Hydrolase</keyword>
<reference evidence="8" key="2">
    <citation type="submission" date="2021-10" db="EMBL/GenBank/DDBJ databases">
        <title>Phylogenomics reveals ancestral predisposition of the termite-cultivated fungus Termitomyces towards a domesticated lifestyle.</title>
        <authorList>
            <person name="Auxier B."/>
            <person name="Grum-Grzhimaylo A."/>
            <person name="Cardenas M.E."/>
            <person name="Lodge J.D."/>
            <person name="Laessoe T."/>
            <person name="Pedersen O."/>
            <person name="Smith M.E."/>
            <person name="Kuyper T.W."/>
            <person name="Franco-Molano E.A."/>
            <person name="Baroni T.J."/>
            <person name="Aanen D.K."/>
        </authorList>
    </citation>
    <scope>NUCLEOTIDE SEQUENCE</scope>
    <source>
        <strain evidence="8">D49</strain>
    </source>
</reference>
<dbReference type="InterPro" id="IPR002241">
    <property type="entry name" value="Glyco_hydro_27"/>
</dbReference>
<comment type="similarity">
    <text evidence="2">Belongs to the glycosyl hydrolase 27 family.</text>
</comment>
<dbReference type="GO" id="GO:0005975">
    <property type="term" value="P:carbohydrate metabolic process"/>
    <property type="evidence" value="ECO:0007669"/>
    <property type="project" value="InterPro"/>
</dbReference>
<evidence type="ECO:0000256" key="3">
    <source>
        <dbReference type="ARBA" id="ARBA00012755"/>
    </source>
</evidence>
<accession>A0A9P7FVH0</accession>